<feature type="compositionally biased region" description="Low complexity" evidence="10">
    <location>
        <begin position="97"/>
        <end position="119"/>
    </location>
</feature>
<evidence type="ECO:0000256" key="10">
    <source>
        <dbReference type="SAM" id="MobiDB-lite"/>
    </source>
</evidence>
<evidence type="ECO:0000256" key="4">
    <source>
        <dbReference type="ARBA" id="ARBA00022723"/>
    </source>
</evidence>
<dbReference type="GO" id="GO:0061630">
    <property type="term" value="F:ubiquitin protein ligase activity"/>
    <property type="evidence" value="ECO:0007669"/>
    <property type="project" value="UniProtKB-EC"/>
</dbReference>
<keyword evidence="14" id="KW-1185">Reference proteome</keyword>
<dbReference type="CDD" id="cd22584">
    <property type="entry name" value="Rcat_RBR_unk"/>
    <property type="match status" value="1"/>
</dbReference>
<gene>
    <name evidence="13" type="ORF">BCR35DRAFT_267826</name>
</gene>
<dbReference type="SUPFAM" id="SSF57850">
    <property type="entry name" value="RING/U-box"/>
    <property type="match status" value="1"/>
</dbReference>
<evidence type="ECO:0000256" key="1">
    <source>
        <dbReference type="ARBA" id="ARBA00001798"/>
    </source>
</evidence>
<dbReference type="InParanoid" id="A0A1Y2EX48"/>
<dbReference type="InterPro" id="IPR044066">
    <property type="entry name" value="TRIAD_supradom"/>
</dbReference>
<keyword evidence="5" id="KW-0677">Repeat</keyword>
<evidence type="ECO:0000256" key="2">
    <source>
        <dbReference type="ARBA" id="ARBA00012251"/>
    </source>
</evidence>
<dbReference type="AlphaFoldDB" id="A0A1Y2EX48"/>
<evidence type="ECO:0000259" key="11">
    <source>
        <dbReference type="PROSITE" id="PS50089"/>
    </source>
</evidence>
<dbReference type="Pfam" id="PF01485">
    <property type="entry name" value="IBR"/>
    <property type="match status" value="1"/>
</dbReference>
<organism evidence="13 14">
    <name type="scientific">Leucosporidium creatinivorum</name>
    <dbReference type="NCBI Taxonomy" id="106004"/>
    <lineage>
        <taxon>Eukaryota</taxon>
        <taxon>Fungi</taxon>
        <taxon>Dikarya</taxon>
        <taxon>Basidiomycota</taxon>
        <taxon>Pucciniomycotina</taxon>
        <taxon>Microbotryomycetes</taxon>
        <taxon>Leucosporidiales</taxon>
        <taxon>Leucosporidium</taxon>
    </lineage>
</organism>
<dbReference type="SMART" id="SM00647">
    <property type="entry name" value="IBR"/>
    <property type="match status" value="2"/>
</dbReference>
<dbReference type="GO" id="GO:0016567">
    <property type="term" value="P:protein ubiquitination"/>
    <property type="evidence" value="ECO:0007669"/>
    <property type="project" value="InterPro"/>
</dbReference>
<evidence type="ECO:0000313" key="13">
    <source>
        <dbReference type="EMBL" id="ORY75706.1"/>
    </source>
</evidence>
<feature type="region of interest" description="Disordered" evidence="10">
    <location>
        <begin position="91"/>
        <end position="119"/>
    </location>
</feature>
<name>A0A1Y2EX48_9BASI</name>
<dbReference type="Gene3D" id="3.30.40.10">
    <property type="entry name" value="Zinc/RING finger domain, C3HC4 (zinc finger)"/>
    <property type="match status" value="1"/>
</dbReference>
<dbReference type="PROSITE" id="PS50089">
    <property type="entry name" value="ZF_RING_2"/>
    <property type="match status" value="1"/>
</dbReference>
<dbReference type="GO" id="GO:0008270">
    <property type="term" value="F:zinc ion binding"/>
    <property type="evidence" value="ECO:0007669"/>
    <property type="project" value="UniProtKB-KW"/>
</dbReference>
<keyword evidence="4" id="KW-0479">Metal-binding</keyword>
<evidence type="ECO:0000256" key="3">
    <source>
        <dbReference type="ARBA" id="ARBA00022679"/>
    </source>
</evidence>
<comment type="catalytic activity">
    <reaction evidence="1">
        <text>[E2 ubiquitin-conjugating enzyme]-S-ubiquitinyl-L-cysteine + [acceptor protein]-L-lysine = [E2 ubiquitin-conjugating enzyme]-L-cysteine + [acceptor protein]-N(6)-ubiquitinyl-L-lysine.</text>
        <dbReference type="EC" id="2.3.2.31"/>
    </reaction>
</comment>
<dbReference type="EC" id="2.3.2.31" evidence="2"/>
<proteinExistence type="predicted"/>
<evidence type="ECO:0000256" key="7">
    <source>
        <dbReference type="ARBA" id="ARBA00022786"/>
    </source>
</evidence>
<dbReference type="STRING" id="106004.A0A1Y2EX48"/>
<dbReference type="EMBL" id="MCGR01000037">
    <property type="protein sequence ID" value="ORY75706.1"/>
    <property type="molecule type" value="Genomic_DNA"/>
</dbReference>
<evidence type="ECO:0000256" key="5">
    <source>
        <dbReference type="ARBA" id="ARBA00022737"/>
    </source>
</evidence>
<feature type="domain" description="RING-type" evidence="11">
    <location>
        <begin position="168"/>
        <end position="215"/>
    </location>
</feature>
<evidence type="ECO:0000256" key="9">
    <source>
        <dbReference type="PROSITE-ProRule" id="PRU00175"/>
    </source>
</evidence>
<comment type="caution">
    <text evidence="13">The sequence shown here is derived from an EMBL/GenBank/DDBJ whole genome shotgun (WGS) entry which is preliminary data.</text>
</comment>
<dbReference type="InterPro" id="IPR013083">
    <property type="entry name" value="Znf_RING/FYVE/PHD"/>
</dbReference>
<dbReference type="PROSITE" id="PS51873">
    <property type="entry name" value="TRIAD"/>
    <property type="match status" value="1"/>
</dbReference>
<dbReference type="InterPro" id="IPR002867">
    <property type="entry name" value="IBR_dom"/>
</dbReference>
<sequence>MDDLDQGMLALVAALHRADLEELRNSEKSKGRSGARSDEEVAFALYEEELAELDELFADRHLALKPDTPVRSDGPIVAELAQAKREAAEDCALGSEVSRGSSNSRAGSTASSSRSPSVSSTRFPVASLIASFFRTLRGTSTSASSYGTPSPSPFRQQAHSKPVGQVQCTICGDRVREDRSVVVPCAHSHHYCNGCAKNLFILASRDESLFPPRCDGAEIPFTLVRHLLTPDERSAFQRKATEFITVNRLYCSNAPCSEFLGATSESKKAVKCNSCAHQTCEACKASWHGLFGACAKGADAEVADALARDYGYQSCPGCHHLVELAVGCFHMTCLCRKEFCYVCSETWKNCECPQWDEDMLVQAAQRRVRLEDAGGPPRAIAERVQRVVEELRVNHECTHRSWSYRPGGGQCESCSYYLPSYLLRCRGCQMLACVRCQRNRL</sequence>
<evidence type="ECO:0000259" key="12">
    <source>
        <dbReference type="PROSITE" id="PS51873"/>
    </source>
</evidence>
<keyword evidence="6 9" id="KW-0863">Zinc-finger</keyword>
<dbReference type="InterPro" id="IPR001841">
    <property type="entry name" value="Znf_RING"/>
</dbReference>
<reference evidence="13 14" key="1">
    <citation type="submission" date="2016-07" db="EMBL/GenBank/DDBJ databases">
        <title>Pervasive Adenine N6-methylation of Active Genes in Fungi.</title>
        <authorList>
            <consortium name="DOE Joint Genome Institute"/>
            <person name="Mondo S.J."/>
            <person name="Dannebaum R.O."/>
            <person name="Kuo R.C."/>
            <person name="Labutti K."/>
            <person name="Haridas S."/>
            <person name="Kuo A."/>
            <person name="Salamov A."/>
            <person name="Ahrendt S.R."/>
            <person name="Lipzen A."/>
            <person name="Sullivan W."/>
            <person name="Andreopoulos W.B."/>
            <person name="Clum A."/>
            <person name="Lindquist E."/>
            <person name="Daum C."/>
            <person name="Ramamoorthy G.K."/>
            <person name="Gryganskyi A."/>
            <person name="Culley D."/>
            <person name="Magnuson J.K."/>
            <person name="James T.Y."/>
            <person name="O'Malley M.A."/>
            <person name="Stajich J.E."/>
            <person name="Spatafora J.W."/>
            <person name="Visel A."/>
            <person name="Grigoriev I.V."/>
        </authorList>
    </citation>
    <scope>NUCLEOTIDE SEQUENCE [LARGE SCALE GENOMIC DNA]</scope>
    <source>
        <strain evidence="13 14">62-1032</strain>
    </source>
</reference>
<keyword evidence="7" id="KW-0833">Ubl conjugation pathway</keyword>
<evidence type="ECO:0000256" key="8">
    <source>
        <dbReference type="ARBA" id="ARBA00022833"/>
    </source>
</evidence>
<dbReference type="PANTHER" id="PTHR11685">
    <property type="entry name" value="RBR FAMILY RING FINGER AND IBR DOMAIN-CONTAINING"/>
    <property type="match status" value="1"/>
</dbReference>
<evidence type="ECO:0000313" key="14">
    <source>
        <dbReference type="Proteomes" id="UP000193467"/>
    </source>
</evidence>
<accession>A0A1Y2EX48</accession>
<feature type="domain" description="RING-type" evidence="12">
    <location>
        <begin position="164"/>
        <end position="356"/>
    </location>
</feature>
<keyword evidence="8" id="KW-0862">Zinc</keyword>
<protein>
    <recommendedName>
        <fullName evidence="2">RBR-type E3 ubiquitin transferase</fullName>
        <ecNumber evidence="2">2.3.2.31</ecNumber>
    </recommendedName>
</protein>
<dbReference type="InterPro" id="IPR031127">
    <property type="entry name" value="E3_UB_ligase_RBR"/>
</dbReference>
<dbReference type="Gene3D" id="1.20.120.1750">
    <property type="match status" value="1"/>
</dbReference>
<dbReference type="OrthoDB" id="9977870at2759"/>
<keyword evidence="3" id="KW-0808">Transferase</keyword>
<dbReference type="Proteomes" id="UP000193467">
    <property type="component" value="Unassembled WGS sequence"/>
</dbReference>
<evidence type="ECO:0000256" key="6">
    <source>
        <dbReference type="ARBA" id="ARBA00022771"/>
    </source>
</evidence>